<keyword evidence="1" id="KW-0548">Nucleotidyltransferase</keyword>
<dbReference type="GO" id="GO:0003964">
    <property type="term" value="F:RNA-directed DNA polymerase activity"/>
    <property type="evidence" value="ECO:0007669"/>
    <property type="project" value="UniProtKB-KW"/>
</dbReference>
<dbReference type="Proteomes" id="UP000634136">
    <property type="component" value="Unassembled WGS sequence"/>
</dbReference>
<comment type="caution">
    <text evidence="1">The sequence shown here is derived from an EMBL/GenBank/DDBJ whole genome shotgun (WGS) entry which is preliminary data.</text>
</comment>
<dbReference type="AlphaFoldDB" id="A0A834TS10"/>
<accession>A0A834TS10</accession>
<gene>
    <name evidence="1" type="ORF">G2W53_017496</name>
</gene>
<protein>
    <submittedName>
        <fullName evidence="1">Reverse transcriptase</fullName>
    </submittedName>
</protein>
<keyword evidence="1" id="KW-0808">Transferase</keyword>
<sequence length="209" mass="23361">MWSKSIRHYLNPTCNSFSATSKAIRKGLSLIYSNSSSIIRNGKNTDIWFHNWFTKAPLRSLIASPLNKNDDSITVNVFANDLGSWSWELLSFDLPLSIKDIINSIPCLKNALSADLMLRKCKVSIQGVDNFDTWVRSNCFVGYGNALNAELWAIASGIKVAISLGCNHLWIESNSLLACMPFGILLMLSYLIPPEKEINVLINLLSFPF</sequence>
<dbReference type="OrthoDB" id="1434716at2759"/>
<reference evidence="1" key="1">
    <citation type="submission" date="2020-09" db="EMBL/GenBank/DDBJ databases">
        <title>Genome-Enabled Discovery of Anthraquinone Biosynthesis in Senna tora.</title>
        <authorList>
            <person name="Kang S.-H."/>
            <person name="Pandey R.P."/>
            <person name="Lee C.-M."/>
            <person name="Sim J.-S."/>
            <person name="Jeong J.-T."/>
            <person name="Choi B.-S."/>
            <person name="Jung M."/>
            <person name="Ginzburg D."/>
            <person name="Zhao K."/>
            <person name="Won S.Y."/>
            <person name="Oh T.-J."/>
            <person name="Yu Y."/>
            <person name="Kim N.-H."/>
            <person name="Lee O.R."/>
            <person name="Lee T.-H."/>
            <person name="Bashyal P."/>
            <person name="Kim T.-S."/>
            <person name="Lee W.-H."/>
            <person name="Kawkins C."/>
            <person name="Kim C.-K."/>
            <person name="Kim J.S."/>
            <person name="Ahn B.O."/>
            <person name="Rhee S.Y."/>
            <person name="Sohng J.K."/>
        </authorList>
    </citation>
    <scope>NUCLEOTIDE SEQUENCE</scope>
    <source>
        <tissue evidence="1">Leaf</tissue>
    </source>
</reference>
<organism evidence="1 2">
    <name type="scientific">Senna tora</name>
    <dbReference type="NCBI Taxonomy" id="362788"/>
    <lineage>
        <taxon>Eukaryota</taxon>
        <taxon>Viridiplantae</taxon>
        <taxon>Streptophyta</taxon>
        <taxon>Embryophyta</taxon>
        <taxon>Tracheophyta</taxon>
        <taxon>Spermatophyta</taxon>
        <taxon>Magnoliopsida</taxon>
        <taxon>eudicotyledons</taxon>
        <taxon>Gunneridae</taxon>
        <taxon>Pentapetalae</taxon>
        <taxon>rosids</taxon>
        <taxon>fabids</taxon>
        <taxon>Fabales</taxon>
        <taxon>Fabaceae</taxon>
        <taxon>Caesalpinioideae</taxon>
        <taxon>Cassia clade</taxon>
        <taxon>Senna</taxon>
    </lineage>
</organism>
<proteinExistence type="predicted"/>
<evidence type="ECO:0000313" key="1">
    <source>
        <dbReference type="EMBL" id="KAF7826332.1"/>
    </source>
</evidence>
<name>A0A834TS10_9FABA</name>
<dbReference type="EMBL" id="JAAIUW010000006">
    <property type="protein sequence ID" value="KAF7826332.1"/>
    <property type="molecule type" value="Genomic_DNA"/>
</dbReference>
<keyword evidence="1" id="KW-0695">RNA-directed DNA polymerase</keyword>
<evidence type="ECO:0000313" key="2">
    <source>
        <dbReference type="Proteomes" id="UP000634136"/>
    </source>
</evidence>
<keyword evidence="2" id="KW-1185">Reference proteome</keyword>